<evidence type="ECO:0000313" key="4">
    <source>
        <dbReference type="Proteomes" id="UP000190306"/>
    </source>
</evidence>
<keyword evidence="4" id="KW-1185">Reference proteome</keyword>
<reference evidence="3 5" key="2">
    <citation type="submission" date="2020-03" db="EMBL/GenBank/DDBJ databases">
        <title>Is there a link between lipid content and antibiotic production in Streptomyces?</title>
        <authorList>
            <person name="David M."/>
            <person name="Lejeune C."/>
            <person name="Abreu S."/>
            <person name="Thibessard A."/>
            <person name="Leblond P."/>
            <person name="Chaminade P."/>
            <person name="Virolle M.-J."/>
        </authorList>
    </citation>
    <scope>NUCLEOTIDE SEQUENCE [LARGE SCALE GENOMIC DNA]</scope>
    <source>
        <strain evidence="3 5">DSM 41481</strain>
    </source>
</reference>
<sequence>MNHSSKPGLSFNTGANALHGVLRVDQIRNETLIQLVAQWSDPDTRDAVLDALDELAAVVGGVAREGELDAALDEVEDVAGMDTAQVEVTMPDLRRLLAELTEVVRRTSGRFTKGAAQIKHPSHAATRRHLKANPLPEQTDRRAS</sequence>
<feature type="compositionally biased region" description="Basic residues" evidence="1">
    <location>
        <begin position="120"/>
        <end position="131"/>
    </location>
</feature>
<proteinExistence type="predicted"/>
<feature type="region of interest" description="Disordered" evidence="1">
    <location>
        <begin position="116"/>
        <end position="144"/>
    </location>
</feature>
<evidence type="ECO:0000313" key="5">
    <source>
        <dbReference type="Proteomes" id="UP000502504"/>
    </source>
</evidence>
<dbReference type="AlphaFoldDB" id="A0AAE6YEY2"/>
<name>A0AAE6YEY2_STRAT</name>
<evidence type="ECO:0000256" key="1">
    <source>
        <dbReference type="SAM" id="MobiDB-lite"/>
    </source>
</evidence>
<organism evidence="3 5">
    <name type="scientific">Streptomyces antibioticus</name>
    <dbReference type="NCBI Taxonomy" id="1890"/>
    <lineage>
        <taxon>Bacteria</taxon>
        <taxon>Bacillati</taxon>
        <taxon>Actinomycetota</taxon>
        <taxon>Actinomycetes</taxon>
        <taxon>Kitasatosporales</taxon>
        <taxon>Streptomycetaceae</taxon>
        <taxon>Streptomyces</taxon>
    </lineage>
</organism>
<dbReference type="Proteomes" id="UP000502504">
    <property type="component" value="Chromosome"/>
</dbReference>
<dbReference type="RefSeq" id="WP_078635932.1">
    <property type="nucleotide sequence ID" value="NZ_CM007717.1"/>
</dbReference>
<reference evidence="2 4" key="1">
    <citation type="submission" date="2015-07" db="EMBL/GenBank/DDBJ databases">
        <title>Draft Genome Sequence of Streptomyces antibioticus, IMRU 3720 reveals insights in the evolution of actinomycin biosynthetic gene clusters in Streptomyces.</title>
        <authorList>
            <person name="Crnovcic I."/>
            <person name="Ruckert C."/>
            <person name="Kalinowksi J."/>
            <person name="Keller U."/>
        </authorList>
    </citation>
    <scope>NUCLEOTIDE SEQUENCE [LARGE SCALE GENOMIC DNA]</scope>
    <source>
        <strain evidence="2 4">DSM 41481</strain>
    </source>
</reference>
<evidence type="ECO:0000313" key="2">
    <source>
        <dbReference type="EMBL" id="OOQ47265.1"/>
    </source>
</evidence>
<accession>A0AAE6YEY2</accession>
<dbReference type="EMBL" id="CP050692">
    <property type="protein sequence ID" value="QIT47582.1"/>
    <property type="molecule type" value="Genomic_DNA"/>
</dbReference>
<protein>
    <submittedName>
        <fullName evidence="3">Uncharacterized protein</fullName>
    </submittedName>
</protein>
<dbReference type="EMBL" id="LHQL01000014">
    <property type="protein sequence ID" value="OOQ47265.1"/>
    <property type="molecule type" value="Genomic_DNA"/>
</dbReference>
<dbReference type="Proteomes" id="UP000190306">
    <property type="component" value="Chromosome"/>
</dbReference>
<evidence type="ECO:0000313" key="3">
    <source>
        <dbReference type="EMBL" id="QIT47582.1"/>
    </source>
</evidence>
<gene>
    <name evidence="2" type="ORF">AFM16_31445</name>
    <name evidence="3" type="ORF">HCX60_31995</name>
</gene>